<gene>
    <name evidence="2" type="ORF">LUCI_3123</name>
</gene>
<dbReference type="PIRSF" id="PIRSF027391">
    <property type="entry name" value="Hpre_diP_synt_I"/>
    <property type="match status" value="1"/>
</dbReference>
<proteinExistence type="predicted"/>
<sequence>MKSTKRMIVLAFLLTMAIMLHVVESWLPLPLPVPGIKLGLANFISLFVIVAYGWRETLSVALLRVLLGSLLNGTFLGLTFAMSLSAALISTTAMVLTYRFLYPTFSLVGVSVIGAVFHNLTQILVACVVISSAGLLWYLPYLILFAVPTGVITGLTARHFMTRIPKWS</sequence>
<name>A0A498RFI7_9FIRM</name>
<evidence type="ECO:0000256" key="1">
    <source>
        <dbReference type="SAM" id="Phobius"/>
    </source>
</evidence>
<dbReference type="RefSeq" id="WP_122628782.1">
    <property type="nucleotide sequence ID" value="NZ_UPPP01000082.1"/>
</dbReference>
<dbReference type="AlphaFoldDB" id="A0A498RFI7"/>
<keyword evidence="1" id="KW-1133">Transmembrane helix</keyword>
<dbReference type="InterPro" id="IPR010898">
    <property type="entry name" value="Hpre_diP_synth_I"/>
</dbReference>
<feature type="transmembrane region" description="Helical" evidence="1">
    <location>
        <begin position="108"/>
        <end position="131"/>
    </location>
</feature>
<dbReference type="Proteomes" id="UP000277811">
    <property type="component" value="Unassembled WGS sequence"/>
</dbReference>
<dbReference type="EMBL" id="UPPP01000082">
    <property type="protein sequence ID" value="VBB07858.1"/>
    <property type="molecule type" value="Genomic_DNA"/>
</dbReference>
<protein>
    <submittedName>
        <fullName evidence="2">Heptaprenyl diphosphate synthase component i</fullName>
    </submittedName>
</protein>
<organism evidence="2 3">
    <name type="scientific">Lucifera butyrica</name>
    <dbReference type="NCBI Taxonomy" id="1351585"/>
    <lineage>
        <taxon>Bacteria</taxon>
        <taxon>Bacillati</taxon>
        <taxon>Bacillota</taxon>
        <taxon>Negativicutes</taxon>
        <taxon>Veillonellales</taxon>
        <taxon>Veillonellaceae</taxon>
        <taxon>Lucifera</taxon>
    </lineage>
</organism>
<feature type="transmembrane region" description="Helical" evidence="1">
    <location>
        <begin position="35"/>
        <end position="54"/>
    </location>
</feature>
<feature type="transmembrane region" description="Helical" evidence="1">
    <location>
        <begin position="61"/>
        <end position="78"/>
    </location>
</feature>
<keyword evidence="3" id="KW-1185">Reference proteome</keyword>
<dbReference type="OrthoDB" id="9799095at2"/>
<accession>A0A498RFI7</accession>
<dbReference type="InterPro" id="IPR014535">
    <property type="entry name" value="Hpre_diP_synt_I"/>
</dbReference>
<dbReference type="Pfam" id="PF07456">
    <property type="entry name" value="Hpre_diP_synt_I"/>
    <property type="match status" value="1"/>
</dbReference>
<keyword evidence="1" id="KW-0812">Transmembrane</keyword>
<feature type="transmembrane region" description="Helical" evidence="1">
    <location>
        <begin position="137"/>
        <end position="157"/>
    </location>
</feature>
<reference evidence="2 3" key="1">
    <citation type="submission" date="2018-06" db="EMBL/GenBank/DDBJ databases">
        <authorList>
            <person name="Strepis N."/>
        </authorList>
    </citation>
    <scope>NUCLEOTIDE SEQUENCE [LARGE SCALE GENOMIC DNA]</scope>
    <source>
        <strain evidence="2">LUCI</strain>
    </source>
</reference>
<dbReference type="Gene3D" id="1.10.1760.20">
    <property type="match status" value="1"/>
</dbReference>
<keyword evidence="1" id="KW-0472">Membrane</keyword>
<evidence type="ECO:0000313" key="3">
    <source>
        <dbReference type="Proteomes" id="UP000277811"/>
    </source>
</evidence>
<evidence type="ECO:0000313" key="2">
    <source>
        <dbReference type="EMBL" id="VBB07858.1"/>
    </source>
</evidence>